<dbReference type="CDD" id="cd08397">
    <property type="entry name" value="C2_PI3K_class_III"/>
    <property type="match status" value="1"/>
</dbReference>
<dbReference type="EMBL" id="CAJNOR010001332">
    <property type="protein sequence ID" value="CAF1123600.1"/>
    <property type="molecule type" value="Genomic_DNA"/>
</dbReference>
<feature type="transmembrane region" description="Helical" evidence="14">
    <location>
        <begin position="1494"/>
        <end position="1514"/>
    </location>
</feature>
<dbReference type="CDD" id="cd00870">
    <property type="entry name" value="PI3Ka_III"/>
    <property type="match status" value="1"/>
</dbReference>
<accession>A0A814QRW1</accession>
<dbReference type="GO" id="GO:0016303">
    <property type="term" value="F:1-phosphatidylinositol-3-kinase activity"/>
    <property type="evidence" value="ECO:0007669"/>
    <property type="project" value="UniProtKB-EC"/>
</dbReference>
<comment type="subcellular location">
    <subcellularLocation>
        <location evidence="1">Membrane</location>
        <topology evidence="1">Multi-pass membrane protein</topology>
    </subcellularLocation>
</comment>
<dbReference type="InterPro" id="IPR042236">
    <property type="entry name" value="PI3K_accessory_sf"/>
</dbReference>
<dbReference type="GO" id="GO:0048015">
    <property type="term" value="P:phosphatidylinositol-mediated signaling"/>
    <property type="evidence" value="ECO:0007669"/>
    <property type="project" value="TreeGrafter"/>
</dbReference>
<feature type="transmembrane region" description="Helical" evidence="14">
    <location>
        <begin position="1462"/>
        <end position="1482"/>
    </location>
</feature>
<dbReference type="SMART" id="SM00145">
    <property type="entry name" value="PI3Ka"/>
    <property type="match status" value="1"/>
</dbReference>
<dbReference type="InterPro" id="IPR057756">
    <property type="entry name" value="PI3-kinase_type3/VPS34_cat"/>
</dbReference>
<evidence type="ECO:0000256" key="3">
    <source>
        <dbReference type="ARBA" id="ARBA00012073"/>
    </source>
</evidence>
<dbReference type="InterPro" id="IPR018936">
    <property type="entry name" value="PI3/4_kinase_CS"/>
</dbReference>
<dbReference type="SUPFAM" id="SSF48371">
    <property type="entry name" value="ARM repeat"/>
    <property type="match status" value="1"/>
</dbReference>
<protein>
    <recommendedName>
        <fullName evidence="3">phosphatidylinositol 3-kinase</fullName>
        <ecNumber evidence="3">2.7.1.137</ecNumber>
    </recommendedName>
</protein>
<dbReference type="PANTHER" id="PTHR10048">
    <property type="entry name" value="PHOSPHATIDYLINOSITOL KINASE"/>
    <property type="match status" value="1"/>
</dbReference>
<name>A0A814QRW1_ADIRI</name>
<evidence type="ECO:0000256" key="5">
    <source>
        <dbReference type="ARBA" id="ARBA00022692"/>
    </source>
</evidence>
<dbReference type="InterPro" id="IPR016024">
    <property type="entry name" value="ARM-type_fold"/>
</dbReference>
<dbReference type="FunFam" id="3.30.1010.10:FF:000002">
    <property type="entry name" value="Phosphatidylinositol 3-kinase catalytic subunit type 3"/>
    <property type="match status" value="1"/>
</dbReference>
<feature type="binding site" evidence="11">
    <location>
        <position position="1386"/>
    </location>
    <ligand>
        <name>Zn(2+)</name>
        <dbReference type="ChEBI" id="CHEBI:29105"/>
    </ligand>
</feature>
<dbReference type="Gene3D" id="2.60.40.150">
    <property type="entry name" value="C2 domain"/>
    <property type="match status" value="1"/>
</dbReference>
<evidence type="ECO:0000256" key="10">
    <source>
        <dbReference type="ARBA" id="ARBA00023136"/>
    </source>
</evidence>
<keyword evidence="11" id="KW-0862">Zinc</keyword>
<evidence type="ECO:0000256" key="9">
    <source>
        <dbReference type="ARBA" id="ARBA00022989"/>
    </source>
</evidence>
<feature type="domain" description="PIK helical" evidence="16">
    <location>
        <begin position="327"/>
        <end position="548"/>
    </location>
</feature>
<feature type="transmembrane region" description="Helical" evidence="14">
    <location>
        <begin position="1431"/>
        <end position="1450"/>
    </location>
</feature>
<evidence type="ECO:0000256" key="2">
    <source>
        <dbReference type="ARBA" id="ARBA00007018"/>
    </source>
</evidence>
<dbReference type="GO" id="GO:0005777">
    <property type="term" value="C:peroxisome"/>
    <property type="evidence" value="ECO:0007669"/>
    <property type="project" value="TreeGrafter"/>
</dbReference>
<dbReference type="InterPro" id="IPR035892">
    <property type="entry name" value="C2_domain_sf"/>
</dbReference>
<dbReference type="PROSITE" id="PS50290">
    <property type="entry name" value="PI3_4_KINASE_3"/>
    <property type="match status" value="1"/>
</dbReference>
<dbReference type="Pfam" id="PF15991">
    <property type="entry name" value="G_path_suppress"/>
    <property type="match status" value="1"/>
</dbReference>
<dbReference type="SMART" id="SM00142">
    <property type="entry name" value="PI3K_C2"/>
    <property type="match status" value="1"/>
</dbReference>
<reference evidence="18" key="1">
    <citation type="submission" date="2021-02" db="EMBL/GenBank/DDBJ databases">
        <authorList>
            <person name="Nowell W R."/>
        </authorList>
    </citation>
    <scope>NUCLEOTIDE SEQUENCE</scope>
</reference>
<keyword evidence="19" id="KW-1185">Reference proteome</keyword>
<feature type="transmembrane region" description="Helical" evidence="14">
    <location>
        <begin position="1366"/>
        <end position="1386"/>
    </location>
</feature>
<sequence length="1581" mass="180231">MSAASEKLHFVFSHELEDRIQIKIGSLDGERLQPSTHDLFFSDSPSFARNLNDTKRSEPFVVCQVFSDGQPLCLPVQTSFKSFVDKWNWNEWLKLPLRYCDLPRYAVITFSIHEIISPTNIRIVGSSTISLFASDGTFRRGICDLKLWPNVAPDVKYNSSTPGKVEPVSNQDPILVNQPNKTGITTSSLQNNSKQITAKPPVITMNDESEYPMLDELSRIAKLIKTQCDGHTINQEWLEKLTLAKARSCLDNERSNSKSMLLLIEFARTMIEDNECTVLYFEPNCEDILNYPIGYTDLAVFDPEMDLENIVESKHLKLARSGRKAMDKDLKPTREHRDKLMHILAYPSGQFLTIEEQDLVWKYRFFLSQHKKALAKFLQCVHWDKEEEVKQALDLLQQWVTMDTEDALELLGPSYHHPKVRSYAVSRLRQASDEDLLLYLLQLVQALRYERYGLINAFVVDTAGEEQYSLSDNNENYANVVVPSDSVSSDPTKSFIPEVDLSTFLIQRACEKPIIANYLFWYAYVECENSSSAKDKATFDMYQAFVERLSITLKTKNEQTQQVRLSIEAQKKFMDKLVELTNNVKRVQGSAKVKEDKLRSYILAGEDSPVKFNFLNFDPIPLPLDPEIKIRRIIPEKIRIFKSAKLPFLFVCETTQGEEYPLIFKYGDDLRQDQLILQIITLMDRILRKENIDLKLTPYKVLSTSLKCGFVQFIDSQPLQKILERNRTIRQYLQTKITQSNAEDATLVETGIPREMMDNYVKSCAGYCVVTYLLGVGDRHLDNLLLRDSGQLFHIDFGFIMGRDPKPLPQAMRVSKDMMEMLDEKRLLDFLRHCFTAFIILRKHANVFANLFSLMLDANIPDIALERDKTVKKLLDKFRLDLDDEKATIYLKDLIDSSIGALVPQMPAVVIERAILPTETRDALKKHILRERQRKKEEADANEADKQRRREEKAKALSSSKVQLEDNAKDILQLERTIAELQQQKSEQYSLLKRALTEEDRRKQSQQPLAKEPSWTSLYSPNPQMAQYAHHPQHYLSTQPSHRLLAYKPPPQPPQPQSFIPTTSATNVASKRPRSPSSSHIYSSPSGKSSRSSHVSQMHPRPPSPGSMYSQPSSQVSRNATAGSAVGYSPQTQSAFSAYLNYISPSAVAAAAASASYANQMPRIRGPAQMPNYMNTLSFLPQSMVDAKQQQQQQQANVYSHHQMLMSSKNDRIYYRVTRMNSHLLPDATSFNDRELDQQGIRKRLLTNSPDASSGDSEQDATDDLIDSMLEVPTKCVEQAKEVGKFVVDYVVDHSHLPHWLVDNEFLLSGHRPPMPSVKQCFASIFRLHTETVNIWTHLLGTLVFVVIAIYFLSRPTSEVHFEKKMIFGAFFLGAIICLLCSTLYHTLYCHSPKISKFFSKLDYCGIAILIIGSVVPLLYYQFYCEFGTKIVYLSLIGLLGIACIVISMWDRFASSDYRVYRALLFITFGVFGFVPTCHFILRFGFEHAFTAGAIQYLFLVGALYIIGAALYAARIPERLAPGLFDIWFQSHQLFHVFVVAAACVHYYGICILSQNQTTYFGDCQSDILTSSTSSLASLIN</sequence>
<dbReference type="Pfam" id="PF00613">
    <property type="entry name" value="PI3Ka"/>
    <property type="match status" value="1"/>
</dbReference>
<evidence type="ECO:0000259" key="17">
    <source>
        <dbReference type="PROSITE" id="PS51547"/>
    </source>
</evidence>
<keyword evidence="5 14" id="KW-0812">Transmembrane</keyword>
<evidence type="ECO:0000259" key="16">
    <source>
        <dbReference type="PROSITE" id="PS51545"/>
    </source>
</evidence>
<feature type="compositionally biased region" description="Polar residues" evidence="13">
    <location>
        <begin position="1107"/>
        <end position="1122"/>
    </location>
</feature>
<dbReference type="GO" id="GO:0005768">
    <property type="term" value="C:endosome"/>
    <property type="evidence" value="ECO:0007669"/>
    <property type="project" value="TreeGrafter"/>
</dbReference>
<evidence type="ECO:0000256" key="13">
    <source>
        <dbReference type="SAM" id="MobiDB-lite"/>
    </source>
</evidence>
<dbReference type="SUPFAM" id="SSF49562">
    <property type="entry name" value="C2 domain (Calcium/lipid-binding domain, CaLB)"/>
    <property type="match status" value="1"/>
</dbReference>
<feature type="transmembrane region" description="Helical" evidence="14">
    <location>
        <begin position="1335"/>
        <end position="1354"/>
    </location>
</feature>
<feature type="region of interest" description="Disordered" evidence="13">
    <location>
        <begin position="997"/>
        <end position="1023"/>
    </location>
</feature>
<dbReference type="InterPro" id="IPR036940">
    <property type="entry name" value="PI3/4_kinase_cat_sf"/>
</dbReference>
<dbReference type="InterPro" id="IPR026094">
    <property type="entry name" value="GPS2"/>
</dbReference>
<gene>
    <name evidence="18" type="ORF">XAT740_LOCUS19517</name>
</gene>
<dbReference type="Pfam" id="PF00454">
    <property type="entry name" value="PI3_PI4_kinase"/>
    <property type="match status" value="1"/>
</dbReference>
<comment type="similarity">
    <text evidence="12">Belongs to the PI3/PI4-kinase family.</text>
</comment>
<feature type="region of interest" description="Disordered" evidence="13">
    <location>
        <begin position="1043"/>
        <end position="1125"/>
    </location>
</feature>
<dbReference type="CDD" id="cd00896">
    <property type="entry name" value="PI3Kc_III"/>
    <property type="match status" value="1"/>
</dbReference>
<dbReference type="InterPro" id="IPR001263">
    <property type="entry name" value="PI3K_accessory_dom"/>
</dbReference>
<organism evidence="18 19">
    <name type="scientific">Adineta ricciae</name>
    <name type="common">Rotifer</name>
    <dbReference type="NCBI Taxonomy" id="249248"/>
    <lineage>
        <taxon>Eukaryota</taxon>
        <taxon>Metazoa</taxon>
        <taxon>Spiralia</taxon>
        <taxon>Gnathifera</taxon>
        <taxon>Rotifera</taxon>
        <taxon>Eurotatoria</taxon>
        <taxon>Bdelloidea</taxon>
        <taxon>Adinetida</taxon>
        <taxon>Adinetidae</taxon>
        <taxon>Adineta</taxon>
    </lineage>
</organism>
<feature type="transmembrane region" description="Helical" evidence="14">
    <location>
        <begin position="1534"/>
        <end position="1553"/>
    </location>
</feature>
<dbReference type="GO" id="GO:0005524">
    <property type="term" value="F:ATP binding"/>
    <property type="evidence" value="ECO:0007669"/>
    <property type="project" value="UniProtKB-KW"/>
</dbReference>
<dbReference type="PROSITE" id="PS00915">
    <property type="entry name" value="PI3_4_KINASE_1"/>
    <property type="match status" value="1"/>
</dbReference>
<comment type="caution">
    <text evidence="18">The sequence shown here is derived from an EMBL/GenBank/DDBJ whole genome shotgun (WGS) entry which is preliminary data.</text>
</comment>
<dbReference type="InterPro" id="IPR015433">
    <property type="entry name" value="PI3/4_kinase"/>
</dbReference>
<dbReference type="GO" id="GO:0034272">
    <property type="term" value="C:phosphatidylinositol 3-kinase complex, class III, type II"/>
    <property type="evidence" value="ECO:0007669"/>
    <property type="project" value="TreeGrafter"/>
</dbReference>
<keyword evidence="10 14" id="KW-0472">Membrane</keyword>
<feature type="compositionally biased region" description="Basic and acidic residues" evidence="13">
    <location>
        <begin position="929"/>
        <end position="955"/>
    </location>
</feature>
<dbReference type="GO" id="GO:0034271">
    <property type="term" value="C:phosphatidylinositol 3-kinase complex, class III, type I"/>
    <property type="evidence" value="ECO:0007669"/>
    <property type="project" value="TreeGrafter"/>
</dbReference>
<dbReference type="GO" id="GO:0046872">
    <property type="term" value="F:metal ion binding"/>
    <property type="evidence" value="ECO:0007669"/>
    <property type="project" value="UniProtKB-KW"/>
</dbReference>
<dbReference type="Gene3D" id="1.25.40.70">
    <property type="entry name" value="Phosphatidylinositol 3-kinase, accessory domain (PIK)"/>
    <property type="match status" value="1"/>
</dbReference>
<dbReference type="Pfam" id="PF00792">
    <property type="entry name" value="PI3K_C2"/>
    <property type="match status" value="1"/>
</dbReference>
<evidence type="ECO:0000313" key="18">
    <source>
        <dbReference type="EMBL" id="CAF1123600.1"/>
    </source>
</evidence>
<proteinExistence type="inferred from homology"/>
<feature type="compositionally biased region" description="Polar residues" evidence="13">
    <location>
        <begin position="1014"/>
        <end position="1023"/>
    </location>
</feature>
<dbReference type="PROSITE" id="PS51547">
    <property type="entry name" value="C2_PI3K"/>
    <property type="match status" value="1"/>
</dbReference>
<dbReference type="Gene3D" id="1.10.1070.11">
    <property type="entry name" value="Phosphatidylinositol 3-/4-kinase, catalytic domain"/>
    <property type="match status" value="1"/>
</dbReference>
<dbReference type="InterPro" id="IPR000403">
    <property type="entry name" value="PI3/4_kinase_cat_dom"/>
</dbReference>
<dbReference type="InterPro" id="IPR011009">
    <property type="entry name" value="Kinase-like_dom_sf"/>
</dbReference>
<dbReference type="InterPro" id="IPR002420">
    <property type="entry name" value="PI3K-type_C2_dom"/>
</dbReference>
<feature type="transmembrane region" description="Helical" evidence="14">
    <location>
        <begin position="1406"/>
        <end position="1424"/>
    </location>
</feature>
<keyword evidence="9 14" id="KW-1133">Transmembrane helix</keyword>
<comment type="similarity">
    <text evidence="2">Belongs to the ADIPOR family.</text>
</comment>
<dbReference type="PROSITE" id="PS00916">
    <property type="entry name" value="PI3_4_KINASE_2"/>
    <property type="match status" value="1"/>
</dbReference>
<evidence type="ECO:0000256" key="8">
    <source>
        <dbReference type="ARBA" id="ARBA00022840"/>
    </source>
</evidence>
<dbReference type="GO" id="GO:0000045">
    <property type="term" value="P:autophagosome assembly"/>
    <property type="evidence" value="ECO:0007669"/>
    <property type="project" value="TreeGrafter"/>
</dbReference>
<feature type="domain" description="PI3K/PI4K catalytic" evidence="15">
    <location>
        <begin position="634"/>
        <end position="903"/>
    </location>
</feature>
<keyword evidence="6" id="KW-0547">Nucleotide-binding</keyword>
<dbReference type="Pfam" id="PF03006">
    <property type="entry name" value="HlyIII"/>
    <property type="match status" value="1"/>
</dbReference>
<evidence type="ECO:0000256" key="7">
    <source>
        <dbReference type="ARBA" id="ARBA00022777"/>
    </source>
</evidence>
<feature type="compositionally biased region" description="Polar residues" evidence="13">
    <location>
        <begin position="1058"/>
        <end position="1069"/>
    </location>
</feature>
<evidence type="ECO:0000256" key="14">
    <source>
        <dbReference type="SAM" id="Phobius"/>
    </source>
</evidence>
<evidence type="ECO:0000313" key="19">
    <source>
        <dbReference type="Proteomes" id="UP000663828"/>
    </source>
</evidence>
<evidence type="ECO:0000256" key="6">
    <source>
        <dbReference type="ARBA" id="ARBA00022741"/>
    </source>
</evidence>
<dbReference type="InterPro" id="IPR004254">
    <property type="entry name" value="AdipoR/HlyIII-related"/>
</dbReference>
<feature type="domain" description="C2 PI3K-type" evidence="17">
    <location>
        <begin position="16"/>
        <end position="197"/>
    </location>
</feature>
<evidence type="ECO:0000259" key="15">
    <source>
        <dbReference type="PROSITE" id="PS50290"/>
    </source>
</evidence>
<evidence type="ECO:0000256" key="4">
    <source>
        <dbReference type="ARBA" id="ARBA00022679"/>
    </source>
</evidence>
<dbReference type="SMART" id="SM00146">
    <property type="entry name" value="PI3Kc"/>
    <property type="match status" value="1"/>
</dbReference>
<evidence type="ECO:0000256" key="12">
    <source>
        <dbReference type="PROSITE-ProRule" id="PRU00880"/>
    </source>
</evidence>
<evidence type="ECO:0000256" key="11">
    <source>
        <dbReference type="PIRSR" id="PIRSR604254-1"/>
    </source>
</evidence>
<feature type="region of interest" description="Disordered" evidence="13">
    <location>
        <begin position="929"/>
        <end position="962"/>
    </location>
</feature>
<feature type="compositionally biased region" description="Low complexity" evidence="13">
    <location>
        <begin position="1075"/>
        <end position="1096"/>
    </location>
</feature>
<keyword evidence="4" id="KW-0808">Transferase</keyword>
<dbReference type="Proteomes" id="UP000663828">
    <property type="component" value="Unassembled WGS sequence"/>
</dbReference>
<keyword evidence="8" id="KW-0067">ATP-binding</keyword>
<dbReference type="GO" id="GO:0006897">
    <property type="term" value="P:endocytosis"/>
    <property type="evidence" value="ECO:0007669"/>
    <property type="project" value="TreeGrafter"/>
</dbReference>
<keyword evidence="7" id="KW-0418">Kinase</keyword>
<dbReference type="Gene3D" id="3.30.1010.10">
    <property type="entry name" value="Phosphatidylinositol 3-kinase Catalytic Subunit, Chain A, domain 4"/>
    <property type="match status" value="1"/>
</dbReference>
<feature type="binding site" evidence="11">
    <location>
        <position position="1536"/>
    </location>
    <ligand>
        <name>Zn(2+)</name>
        <dbReference type="ChEBI" id="CHEBI:29105"/>
    </ligand>
</feature>
<keyword evidence="11" id="KW-0479">Metal-binding</keyword>
<feature type="binding site" evidence="11">
    <location>
        <position position="1532"/>
    </location>
    <ligand>
        <name>Zn(2+)</name>
        <dbReference type="ChEBI" id="CHEBI:29105"/>
    </ligand>
</feature>
<dbReference type="PANTHER" id="PTHR10048:SF7">
    <property type="entry name" value="PHOSPHATIDYLINOSITOL 3-KINASE CATALYTIC SUBUNIT TYPE 3"/>
    <property type="match status" value="1"/>
</dbReference>
<evidence type="ECO:0000256" key="1">
    <source>
        <dbReference type="ARBA" id="ARBA00004141"/>
    </source>
</evidence>
<dbReference type="EC" id="2.7.1.137" evidence="3"/>
<dbReference type="PROSITE" id="PS51545">
    <property type="entry name" value="PIK_HELICAL"/>
    <property type="match status" value="1"/>
</dbReference>
<dbReference type="SUPFAM" id="SSF56112">
    <property type="entry name" value="Protein kinase-like (PK-like)"/>
    <property type="match status" value="1"/>
</dbReference>
<dbReference type="GO" id="GO:0000407">
    <property type="term" value="C:phagophore assembly site"/>
    <property type="evidence" value="ECO:0007669"/>
    <property type="project" value="TreeGrafter"/>
</dbReference>